<accession>A0AAD5JXA0</accession>
<evidence type="ECO:0000313" key="2">
    <source>
        <dbReference type="Proteomes" id="UP001209540"/>
    </source>
</evidence>
<dbReference type="Proteomes" id="UP001209540">
    <property type="component" value="Unassembled WGS sequence"/>
</dbReference>
<reference evidence="1" key="1">
    <citation type="journal article" date="2022" name="IScience">
        <title>Evolution of zygomycete secretomes and the origins of terrestrial fungal ecologies.</title>
        <authorList>
            <person name="Chang Y."/>
            <person name="Wang Y."/>
            <person name="Mondo S."/>
            <person name="Ahrendt S."/>
            <person name="Andreopoulos W."/>
            <person name="Barry K."/>
            <person name="Beard J."/>
            <person name="Benny G.L."/>
            <person name="Blankenship S."/>
            <person name="Bonito G."/>
            <person name="Cuomo C."/>
            <person name="Desiro A."/>
            <person name="Gervers K.A."/>
            <person name="Hundley H."/>
            <person name="Kuo A."/>
            <person name="LaButti K."/>
            <person name="Lang B.F."/>
            <person name="Lipzen A."/>
            <person name="O'Donnell K."/>
            <person name="Pangilinan J."/>
            <person name="Reynolds N."/>
            <person name="Sandor L."/>
            <person name="Smith M.E."/>
            <person name="Tsang A."/>
            <person name="Grigoriev I.V."/>
            <person name="Stajich J.E."/>
            <person name="Spatafora J.W."/>
        </authorList>
    </citation>
    <scope>NUCLEOTIDE SEQUENCE</scope>
    <source>
        <strain evidence="1">RSA 2281</strain>
    </source>
</reference>
<proteinExistence type="predicted"/>
<sequence length="103" mass="11238">MFLESICPGQVNPQPHAIEAFVWKSIRYIIYATGSKVVIYADPAKLVQIISSTTLANDDQRELVTAVAGCPRSGRLAFACGSQIGIFQYSDTKSKVSLEKKSI</sequence>
<organism evidence="1 2">
    <name type="scientific">Phascolomyces articulosus</name>
    <dbReference type="NCBI Taxonomy" id="60185"/>
    <lineage>
        <taxon>Eukaryota</taxon>
        <taxon>Fungi</taxon>
        <taxon>Fungi incertae sedis</taxon>
        <taxon>Mucoromycota</taxon>
        <taxon>Mucoromycotina</taxon>
        <taxon>Mucoromycetes</taxon>
        <taxon>Mucorales</taxon>
        <taxon>Lichtheimiaceae</taxon>
        <taxon>Phascolomyces</taxon>
    </lineage>
</organism>
<gene>
    <name evidence="1" type="ORF">BDA99DRAFT_100402</name>
</gene>
<reference evidence="1" key="2">
    <citation type="submission" date="2023-02" db="EMBL/GenBank/DDBJ databases">
        <authorList>
            <consortium name="DOE Joint Genome Institute"/>
            <person name="Mondo S.J."/>
            <person name="Chang Y."/>
            <person name="Wang Y."/>
            <person name="Ahrendt S."/>
            <person name="Andreopoulos W."/>
            <person name="Barry K."/>
            <person name="Beard J."/>
            <person name="Benny G.L."/>
            <person name="Blankenship S."/>
            <person name="Bonito G."/>
            <person name="Cuomo C."/>
            <person name="Desiro A."/>
            <person name="Gervers K.A."/>
            <person name="Hundley H."/>
            <person name="Kuo A."/>
            <person name="LaButti K."/>
            <person name="Lang B.F."/>
            <person name="Lipzen A."/>
            <person name="O'Donnell K."/>
            <person name="Pangilinan J."/>
            <person name="Reynolds N."/>
            <person name="Sandor L."/>
            <person name="Smith M.W."/>
            <person name="Tsang A."/>
            <person name="Grigoriev I.V."/>
            <person name="Stajich J.E."/>
            <person name="Spatafora J.W."/>
        </authorList>
    </citation>
    <scope>NUCLEOTIDE SEQUENCE</scope>
    <source>
        <strain evidence="1">RSA 2281</strain>
    </source>
</reference>
<protein>
    <submittedName>
        <fullName evidence="1">Uncharacterized protein</fullName>
    </submittedName>
</protein>
<name>A0AAD5JXA0_9FUNG</name>
<keyword evidence="2" id="KW-1185">Reference proteome</keyword>
<comment type="caution">
    <text evidence="1">The sequence shown here is derived from an EMBL/GenBank/DDBJ whole genome shotgun (WGS) entry which is preliminary data.</text>
</comment>
<dbReference type="EMBL" id="JAIXMP010000018">
    <property type="protein sequence ID" value="KAI9258748.1"/>
    <property type="molecule type" value="Genomic_DNA"/>
</dbReference>
<evidence type="ECO:0000313" key="1">
    <source>
        <dbReference type="EMBL" id="KAI9258748.1"/>
    </source>
</evidence>
<dbReference type="AlphaFoldDB" id="A0AAD5JXA0"/>